<feature type="transmembrane region" description="Helical" evidence="6">
    <location>
        <begin position="122"/>
        <end position="147"/>
    </location>
</feature>
<dbReference type="Pfam" id="PF00001">
    <property type="entry name" value="7tm_1"/>
    <property type="match status" value="1"/>
</dbReference>
<feature type="transmembrane region" description="Helical" evidence="6">
    <location>
        <begin position="209"/>
        <end position="229"/>
    </location>
</feature>
<evidence type="ECO:0000256" key="6">
    <source>
        <dbReference type="SAM" id="Phobius"/>
    </source>
</evidence>
<protein>
    <recommendedName>
        <fullName evidence="7">G-protein coupled receptors family 1 profile domain-containing protein</fullName>
    </recommendedName>
</protein>
<dbReference type="PROSITE" id="PS50262">
    <property type="entry name" value="G_PROTEIN_RECEP_F1_2"/>
    <property type="match status" value="1"/>
</dbReference>
<comment type="caution">
    <text evidence="8">The sequence shown here is derived from an EMBL/GenBank/DDBJ whole genome shotgun (WGS) entry which is preliminary data.</text>
</comment>
<sequence length="327" mass="36278">MSDSMDRLLLSNVSATTIAGDNFVIGGGRTDSGLFNGSAVGNGTSICTNVTTSNNITFSVTDIANCTVASLFPSSSSESHRLFEFIINGFGITIVAILGIIGNILSAVVLSRPQMRSSVTCLLLGLAFCDSLLVFTSALIFGLFSLSDFMGTLTTYRLVYHPLLVPYLYPISISAQTASVYLTLAVTLERYVAVCHPLRARSLCTWRRARYCVMTVLLFAITYNLPRWWEVLIVEGYNWTYNITMFENSMSEMRANPYYITIYINWAYLVVMYMVPFTGLVAFNLAIYRQAINLIVSFDARIHYVKSRPHLGIARLTANLVQCPTPL</sequence>
<dbReference type="OrthoDB" id="10011262at2759"/>
<gene>
    <name evidence="8" type="ORF">AFUS01_LOCUS35068</name>
</gene>
<dbReference type="InterPro" id="IPR052954">
    <property type="entry name" value="GPCR-Ligand_Int"/>
</dbReference>
<name>A0A8J2PDK0_9HEXA</name>
<evidence type="ECO:0000256" key="1">
    <source>
        <dbReference type="ARBA" id="ARBA00004370"/>
    </source>
</evidence>
<dbReference type="SUPFAM" id="SSF81321">
    <property type="entry name" value="Family A G protein-coupled receptor-like"/>
    <property type="match status" value="1"/>
</dbReference>
<dbReference type="GO" id="GO:0016020">
    <property type="term" value="C:membrane"/>
    <property type="evidence" value="ECO:0007669"/>
    <property type="project" value="UniProtKB-SubCell"/>
</dbReference>
<keyword evidence="3 6" id="KW-0812">Transmembrane</keyword>
<dbReference type="AlphaFoldDB" id="A0A8J2PDK0"/>
<accession>A0A8J2PDK0</accession>
<evidence type="ECO:0000313" key="9">
    <source>
        <dbReference type="Proteomes" id="UP000708208"/>
    </source>
</evidence>
<evidence type="ECO:0000313" key="8">
    <source>
        <dbReference type="EMBL" id="CAG7824937.1"/>
    </source>
</evidence>
<dbReference type="GO" id="GO:0004930">
    <property type="term" value="F:G protein-coupled receptor activity"/>
    <property type="evidence" value="ECO:0007669"/>
    <property type="project" value="InterPro"/>
</dbReference>
<evidence type="ECO:0000256" key="2">
    <source>
        <dbReference type="ARBA" id="ARBA00010663"/>
    </source>
</evidence>
<evidence type="ECO:0000256" key="4">
    <source>
        <dbReference type="ARBA" id="ARBA00022989"/>
    </source>
</evidence>
<comment type="similarity">
    <text evidence="2">Belongs to the G-protein coupled receptor 1 family.</text>
</comment>
<organism evidence="8 9">
    <name type="scientific">Allacma fusca</name>
    <dbReference type="NCBI Taxonomy" id="39272"/>
    <lineage>
        <taxon>Eukaryota</taxon>
        <taxon>Metazoa</taxon>
        <taxon>Ecdysozoa</taxon>
        <taxon>Arthropoda</taxon>
        <taxon>Hexapoda</taxon>
        <taxon>Collembola</taxon>
        <taxon>Symphypleona</taxon>
        <taxon>Sminthuridae</taxon>
        <taxon>Allacma</taxon>
    </lineage>
</organism>
<dbReference type="PANTHER" id="PTHR46641:SF2">
    <property type="entry name" value="FMRFAMIDE RECEPTOR"/>
    <property type="match status" value="1"/>
</dbReference>
<dbReference type="PANTHER" id="PTHR46641">
    <property type="entry name" value="FMRFAMIDE RECEPTOR-RELATED"/>
    <property type="match status" value="1"/>
</dbReference>
<evidence type="ECO:0000256" key="3">
    <source>
        <dbReference type="ARBA" id="ARBA00022692"/>
    </source>
</evidence>
<keyword evidence="4 6" id="KW-1133">Transmembrane helix</keyword>
<reference evidence="8" key="1">
    <citation type="submission" date="2021-06" db="EMBL/GenBank/DDBJ databases">
        <authorList>
            <person name="Hodson N. C."/>
            <person name="Mongue J. A."/>
            <person name="Jaron S. K."/>
        </authorList>
    </citation>
    <scope>NUCLEOTIDE SEQUENCE</scope>
</reference>
<feature type="transmembrane region" description="Helical" evidence="6">
    <location>
        <begin position="85"/>
        <end position="110"/>
    </location>
</feature>
<proteinExistence type="inferred from homology"/>
<comment type="subcellular location">
    <subcellularLocation>
        <location evidence="1">Membrane</location>
    </subcellularLocation>
</comment>
<feature type="transmembrane region" description="Helical" evidence="6">
    <location>
        <begin position="266"/>
        <end position="288"/>
    </location>
</feature>
<evidence type="ECO:0000256" key="5">
    <source>
        <dbReference type="ARBA" id="ARBA00023136"/>
    </source>
</evidence>
<keyword evidence="5 6" id="KW-0472">Membrane</keyword>
<evidence type="ECO:0000259" key="7">
    <source>
        <dbReference type="PROSITE" id="PS50262"/>
    </source>
</evidence>
<feature type="transmembrane region" description="Helical" evidence="6">
    <location>
        <begin position="167"/>
        <end position="188"/>
    </location>
</feature>
<feature type="domain" description="G-protein coupled receptors family 1 profile" evidence="7">
    <location>
        <begin position="102"/>
        <end position="327"/>
    </location>
</feature>
<keyword evidence="9" id="KW-1185">Reference proteome</keyword>
<dbReference type="EMBL" id="CAJVCH010534501">
    <property type="protein sequence ID" value="CAG7824937.1"/>
    <property type="molecule type" value="Genomic_DNA"/>
</dbReference>
<dbReference type="Proteomes" id="UP000708208">
    <property type="component" value="Unassembled WGS sequence"/>
</dbReference>
<dbReference type="CDD" id="cd14978">
    <property type="entry name" value="7tmA_FMRFamide_R-like"/>
    <property type="match status" value="1"/>
</dbReference>
<dbReference type="InterPro" id="IPR017452">
    <property type="entry name" value="GPCR_Rhodpsn_7TM"/>
</dbReference>
<dbReference type="InterPro" id="IPR000276">
    <property type="entry name" value="GPCR_Rhodpsn"/>
</dbReference>